<feature type="compositionally biased region" description="Polar residues" evidence="1">
    <location>
        <begin position="175"/>
        <end position="186"/>
    </location>
</feature>
<feature type="compositionally biased region" description="Acidic residues" evidence="1">
    <location>
        <begin position="158"/>
        <end position="174"/>
    </location>
</feature>
<feature type="compositionally biased region" description="Gly residues" evidence="1">
    <location>
        <begin position="138"/>
        <end position="150"/>
    </location>
</feature>
<evidence type="ECO:0000256" key="1">
    <source>
        <dbReference type="SAM" id="MobiDB-lite"/>
    </source>
</evidence>
<sequence length="955" mass="106660">MADNNDNNNPPLQLQVIVAPPVAAGPPVAVNPVGGVQQHHPAGTNITSNNVTPTPSSSSRRFAVPESFTYRTRYSTQDVRSVWVKPVSGYQSIEQRFGNDARKLIYENLHGYSSDGNQDFFLEEETFDNYSDNDDTGHGGTGTNGEGSGATHGHHDDSDDNQDEDMQDDGEDLPETSTLDDAQSDGTPPLMSDAEALENAFISLNGGPLHTTDGQTSAPDPPPQPTQPAQPAQPAQNTESSRSGNRRKRAPFPIVARARLNLTALSQRYNLYFAVYQAEIHVFRPQPAPEILHGPLLVLKPPPTAAGRQLGGHVSKSFPHQANHMIVGDLGGIEILLLAYDDGDVVAYYTRHILAHIENQLKPLRDRQPGKKVLEPFFRETVGATAWGLAVHSQSRLIAVSSNLREVNVFAFALQPPRADDPLQHKTQPLVVPSDDLSPTTYAGASALELESLLRLRDRYWRILLPIGPSGHNIPSIDFISDPDGLAEKIAAVDILGSIHIMDIWKVGSRPLKINSPNKTGMNIGWGVMVIPIKMCLPTSRMASVSDSNMFNRSYFPNIDGIFYFSYLNDPARKKPKHMPDAYDETASNAELDSDDTTDQDIQVTDLYESGYETERSSDDDEDSHGRGNNYGLDEDGDYVYFSEDDDDDDDSNDDAHMEDSTPYTHARTESTDSSFTYDPATMSRHWDALVKLKRTTLPGAQDTLDLKKDAESPFHLGMIICPSIGLTWANNNLQALIRTLNNSSWRSRHSREENLHQFQQPQAREVLDMARRFLLIRTYSQTVELLRTDRTAAPFYIQNAVKPPLRLPFTLWDMNHDFYRCSLLHCIPEINLVLVGNMFGRVILLRPLKNQPTPTSNAPPDAPPYAFRVEWTLPLASDERQMLRPPCCLLGMAVSPVPEPGCGRFGMTNMRKSRNQTTRKRRWRLILHYMDHTIFQYYIEEAKPGVEKVNVRSY</sequence>
<comment type="caution">
    <text evidence="2">The sequence shown here is derived from an EMBL/GenBank/DDBJ whole genome shotgun (WGS) entry which is preliminary data.</text>
</comment>
<feature type="compositionally biased region" description="Low complexity" evidence="1">
    <location>
        <begin position="44"/>
        <end position="59"/>
    </location>
</feature>
<feature type="compositionally biased region" description="Pro residues" evidence="1">
    <location>
        <begin position="219"/>
        <end position="228"/>
    </location>
</feature>
<proteinExistence type="predicted"/>
<evidence type="ECO:0000313" key="3">
    <source>
        <dbReference type="Proteomes" id="UP001583186"/>
    </source>
</evidence>
<dbReference type="InterPro" id="IPR014839">
    <property type="entry name" value="Crt10"/>
</dbReference>
<keyword evidence="3" id="KW-1185">Reference proteome</keyword>
<dbReference type="EMBL" id="JAWCUI010000003">
    <property type="protein sequence ID" value="KAL1902822.1"/>
    <property type="molecule type" value="Genomic_DNA"/>
</dbReference>
<feature type="region of interest" description="Disordered" evidence="1">
    <location>
        <begin position="128"/>
        <end position="191"/>
    </location>
</feature>
<feature type="region of interest" description="Disordered" evidence="1">
    <location>
        <begin position="204"/>
        <end position="250"/>
    </location>
</feature>
<feature type="compositionally biased region" description="Acidic residues" evidence="1">
    <location>
        <begin position="633"/>
        <end position="653"/>
    </location>
</feature>
<accession>A0ABR3ZRQ2</accession>
<dbReference type="Pfam" id="PF08728">
    <property type="entry name" value="CRT10"/>
    <property type="match status" value="1"/>
</dbReference>
<reference evidence="2 3" key="1">
    <citation type="journal article" date="2024" name="IMA Fungus">
        <title>IMA Genome - F19 : A genome assembly and annotation guide to empower mycologists, including annotated draft genome sequences of Ceratocystis pirilliformis, Diaporthe australafricana, Fusarium ophioides, Paecilomyces lecythidis, and Sporothrix stenoceras.</title>
        <authorList>
            <person name="Aylward J."/>
            <person name="Wilson A.M."/>
            <person name="Visagie C.M."/>
            <person name="Spraker J."/>
            <person name="Barnes I."/>
            <person name="Buitendag C."/>
            <person name="Ceriani C."/>
            <person name="Del Mar Angel L."/>
            <person name="du Plessis D."/>
            <person name="Fuchs T."/>
            <person name="Gasser K."/>
            <person name="Kramer D."/>
            <person name="Li W."/>
            <person name="Munsamy K."/>
            <person name="Piso A."/>
            <person name="Price J.L."/>
            <person name="Sonnekus B."/>
            <person name="Thomas C."/>
            <person name="van der Nest A."/>
            <person name="van Dijk A."/>
            <person name="van Heerden A."/>
            <person name="van Vuuren N."/>
            <person name="Yilmaz N."/>
            <person name="Duong T.A."/>
            <person name="van der Merwe N.A."/>
            <person name="Wingfield M.J."/>
            <person name="Wingfield B.D."/>
        </authorList>
    </citation>
    <scope>NUCLEOTIDE SEQUENCE [LARGE SCALE GENOMIC DNA]</scope>
    <source>
        <strain evidence="2 3">CMW 5346</strain>
    </source>
</reference>
<evidence type="ECO:0000313" key="2">
    <source>
        <dbReference type="EMBL" id="KAL1902822.1"/>
    </source>
</evidence>
<dbReference type="Proteomes" id="UP001583186">
    <property type="component" value="Unassembled WGS sequence"/>
</dbReference>
<name>A0ABR3ZRQ2_9PEZI</name>
<feature type="region of interest" description="Disordered" evidence="1">
    <location>
        <begin position="611"/>
        <end position="678"/>
    </location>
</feature>
<protein>
    <submittedName>
        <fullName evidence="2">Uncharacterized protein</fullName>
    </submittedName>
</protein>
<gene>
    <name evidence="2" type="ORF">Sste5346_000733</name>
</gene>
<feature type="region of interest" description="Disordered" evidence="1">
    <location>
        <begin position="29"/>
        <end position="61"/>
    </location>
</feature>
<organism evidence="2 3">
    <name type="scientific">Sporothrix stenoceras</name>
    <dbReference type="NCBI Taxonomy" id="5173"/>
    <lineage>
        <taxon>Eukaryota</taxon>
        <taxon>Fungi</taxon>
        <taxon>Dikarya</taxon>
        <taxon>Ascomycota</taxon>
        <taxon>Pezizomycotina</taxon>
        <taxon>Sordariomycetes</taxon>
        <taxon>Sordariomycetidae</taxon>
        <taxon>Ophiostomatales</taxon>
        <taxon>Ophiostomataceae</taxon>
        <taxon>Sporothrix</taxon>
    </lineage>
</organism>